<dbReference type="EMBL" id="JAFKCV010000004">
    <property type="protein sequence ID" value="MBN7825418.1"/>
    <property type="molecule type" value="Genomic_DNA"/>
</dbReference>
<dbReference type="InterPro" id="IPR014284">
    <property type="entry name" value="RNA_pol_sigma-70_dom"/>
</dbReference>
<proteinExistence type="predicted"/>
<dbReference type="RefSeq" id="WP_206573526.1">
    <property type="nucleotide sequence ID" value="NZ_JAFKCV010000004.1"/>
</dbReference>
<dbReference type="InterPro" id="IPR053812">
    <property type="entry name" value="HTH_Sigma70_ECF-like"/>
</dbReference>
<dbReference type="InterPro" id="IPR036388">
    <property type="entry name" value="WH-like_DNA-bd_sf"/>
</dbReference>
<keyword evidence="3" id="KW-0804">Transcription</keyword>
<dbReference type="NCBIfam" id="TIGR02999">
    <property type="entry name" value="Sig-70_X6"/>
    <property type="match status" value="1"/>
</dbReference>
<evidence type="ECO:0000313" key="6">
    <source>
        <dbReference type="Proteomes" id="UP000664654"/>
    </source>
</evidence>
<organism evidence="5 6">
    <name type="scientific">Bowmanella dokdonensis</name>
    <dbReference type="NCBI Taxonomy" id="751969"/>
    <lineage>
        <taxon>Bacteria</taxon>
        <taxon>Pseudomonadati</taxon>
        <taxon>Pseudomonadota</taxon>
        <taxon>Gammaproteobacteria</taxon>
        <taxon>Alteromonadales</taxon>
        <taxon>Alteromonadaceae</taxon>
        <taxon>Bowmanella</taxon>
    </lineage>
</organism>
<dbReference type="SUPFAM" id="SSF88659">
    <property type="entry name" value="Sigma3 and sigma4 domains of RNA polymerase sigma factors"/>
    <property type="match status" value="1"/>
</dbReference>
<dbReference type="InterPro" id="IPR011517">
    <property type="entry name" value="RNA_pol_sigma70_ECF-like"/>
</dbReference>
<reference evidence="5" key="1">
    <citation type="submission" date="2021-03" db="EMBL/GenBank/DDBJ databases">
        <title>novel species isolated from a fishpond in China.</title>
        <authorList>
            <person name="Lu H."/>
            <person name="Cai Z."/>
        </authorList>
    </citation>
    <scope>NUCLEOTIDE SEQUENCE</scope>
    <source>
        <strain evidence="5">JCM 30855</strain>
    </source>
</reference>
<dbReference type="PANTHER" id="PTHR43133">
    <property type="entry name" value="RNA POLYMERASE ECF-TYPE SIGMA FACTO"/>
    <property type="match status" value="1"/>
</dbReference>
<dbReference type="InterPro" id="IPR039425">
    <property type="entry name" value="RNA_pol_sigma-70-like"/>
</dbReference>
<dbReference type="PANTHER" id="PTHR43133:SF39">
    <property type="entry name" value="SIMILAR TO RNA POLYMERASE SIGMA-E FACTOR"/>
    <property type="match status" value="1"/>
</dbReference>
<dbReference type="GO" id="GO:0006352">
    <property type="term" value="P:DNA-templated transcription initiation"/>
    <property type="evidence" value="ECO:0007669"/>
    <property type="project" value="InterPro"/>
</dbReference>
<dbReference type="Pfam" id="PF07638">
    <property type="entry name" value="Sigma70_ECF"/>
    <property type="match status" value="1"/>
</dbReference>
<dbReference type="Gene3D" id="1.10.10.10">
    <property type="entry name" value="Winged helix-like DNA-binding domain superfamily/Winged helix DNA-binding domain"/>
    <property type="match status" value="1"/>
</dbReference>
<keyword evidence="1" id="KW-0805">Transcription regulation</keyword>
<evidence type="ECO:0000256" key="2">
    <source>
        <dbReference type="ARBA" id="ARBA00023082"/>
    </source>
</evidence>
<keyword evidence="2" id="KW-0731">Sigma factor</keyword>
<accession>A0A939IML2</accession>
<evidence type="ECO:0000313" key="5">
    <source>
        <dbReference type="EMBL" id="MBN7825418.1"/>
    </source>
</evidence>
<evidence type="ECO:0000256" key="3">
    <source>
        <dbReference type="ARBA" id="ARBA00023163"/>
    </source>
</evidence>
<feature type="domain" description="RNA polymerase sigma-70 ECF-like HTH" evidence="4">
    <location>
        <begin position="7"/>
        <end position="184"/>
    </location>
</feature>
<dbReference type="Proteomes" id="UP000664654">
    <property type="component" value="Unassembled WGS sequence"/>
</dbReference>
<sequence length="187" mass="21325">MKRIAEEELTMALNAYQQKSLVEQNQLMSKIYHQLRRAACVRLRQFNGADLSPTVLVHESFLKLFANEQTWHNRDHFFAVASTAMRQIMVDIARGQNALKRGGNVQEVTYSEELAASDDKEQQVLQVNEILAELEAANPDLVRIVELKFYMGLSNEEVAEALNVSRRTVHRRWDEAKALIQTKLAGG</sequence>
<protein>
    <submittedName>
        <fullName evidence="5">Sigma-70 family RNA polymerase sigma factor</fullName>
    </submittedName>
</protein>
<evidence type="ECO:0000259" key="4">
    <source>
        <dbReference type="Pfam" id="PF07638"/>
    </source>
</evidence>
<evidence type="ECO:0000256" key="1">
    <source>
        <dbReference type="ARBA" id="ARBA00023015"/>
    </source>
</evidence>
<dbReference type="NCBIfam" id="TIGR02937">
    <property type="entry name" value="sigma70-ECF"/>
    <property type="match status" value="1"/>
</dbReference>
<gene>
    <name evidence="5" type="ORF">J0A66_09315</name>
</gene>
<keyword evidence="6" id="KW-1185">Reference proteome</keyword>
<dbReference type="AlphaFoldDB" id="A0A939IML2"/>
<dbReference type="InterPro" id="IPR013324">
    <property type="entry name" value="RNA_pol_sigma_r3/r4-like"/>
</dbReference>
<dbReference type="GO" id="GO:0016987">
    <property type="term" value="F:sigma factor activity"/>
    <property type="evidence" value="ECO:0007669"/>
    <property type="project" value="UniProtKB-KW"/>
</dbReference>
<comment type="caution">
    <text evidence="5">The sequence shown here is derived from an EMBL/GenBank/DDBJ whole genome shotgun (WGS) entry which is preliminary data.</text>
</comment>
<name>A0A939IML2_9ALTE</name>